<proteinExistence type="predicted"/>
<reference evidence="3 4" key="1">
    <citation type="submission" date="2016-12" db="EMBL/GenBank/DDBJ databases">
        <title>The genomes of Aspergillus section Nigri reveals drivers in fungal speciation.</title>
        <authorList>
            <consortium name="DOE Joint Genome Institute"/>
            <person name="Vesth T.C."/>
            <person name="Nybo J."/>
            <person name="Theobald S."/>
            <person name="Brandl J."/>
            <person name="Frisvad J.C."/>
            <person name="Nielsen K.F."/>
            <person name="Lyhne E.K."/>
            <person name="Kogle M.E."/>
            <person name="Kuo A."/>
            <person name="Riley R."/>
            <person name="Clum A."/>
            <person name="Nolan M."/>
            <person name="Lipzen A."/>
            <person name="Salamov A."/>
            <person name="Henrissat B."/>
            <person name="Wiebenga A."/>
            <person name="De Vries R.P."/>
            <person name="Grigoriev I.V."/>
            <person name="Mortensen U.H."/>
            <person name="Andersen M.R."/>
            <person name="Baker S.E."/>
        </authorList>
    </citation>
    <scope>NUCLEOTIDE SEQUENCE [LARGE SCALE GENOMIC DNA]</scope>
    <source>
        <strain evidence="3 4">CBS 115572</strain>
    </source>
</reference>
<dbReference type="OrthoDB" id="6133115at2759"/>
<feature type="compositionally biased region" description="Polar residues" evidence="1">
    <location>
        <begin position="46"/>
        <end position="56"/>
    </location>
</feature>
<evidence type="ECO:0000256" key="2">
    <source>
        <dbReference type="SAM" id="SignalP"/>
    </source>
</evidence>
<protein>
    <recommendedName>
        <fullName evidence="5">Major facilitator superfamily (MFS) profile domain-containing protein</fullName>
    </recommendedName>
</protein>
<organism evidence="3 4">
    <name type="scientific">Aspergillus sclerotioniger CBS 115572</name>
    <dbReference type="NCBI Taxonomy" id="1450535"/>
    <lineage>
        <taxon>Eukaryota</taxon>
        <taxon>Fungi</taxon>
        <taxon>Dikarya</taxon>
        <taxon>Ascomycota</taxon>
        <taxon>Pezizomycotina</taxon>
        <taxon>Eurotiomycetes</taxon>
        <taxon>Eurotiomycetidae</taxon>
        <taxon>Eurotiales</taxon>
        <taxon>Aspergillaceae</taxon>
        <taxon>Aspergillus</taxon>
        <taxon>Aspergillus subgen. Circumdati</taxon>
    </lineage>
</organism>
<dbReference type="EMBL" id="MSFK01000029">
    <property type="protein sequence ID" value="PWY75202.1"/>
    <property type="molecule type" value="Genomic_DNA"/>
</dbReference>
<evidence type="ECO:0000313" key="3">
    <source>
        <dbReference type="EMBL" id="PWY75202.1"/>
    </source>
</evidence>
<evidence type="ECO:0000256" key="1">
    <source>
        <dbReference type="SAM" id="MobiDB-lite"/>
    </source>
</evidence>
<keyword evidence="2" id="KW-0732">Signal</keyword>
<dbReference type="GeneID" id="37114653"/>
<evidence type="ECO:0008006" key="5">
    <source>
        <dbReference type="Google" id="ProtNLM"/>
    </source>
</evidence>
<feature type="compositionally biased region" description="Basic and acidic residues" evidence="1">
    <location>
        <begin position="61"/>
        <end position="73"/>
    </location>
</feature>
<evidence type="ECO:0000313" key="4">
    <source>
        <dbReference type="Proteomes" id="UP000246702"/>
    </source>
</evidence>
<dbReference type="Proteomes" id="UP000246702">
    <property type="component" value="Unassembled WGS sequence"/>
</dbReference>
<accession>A0A317VQN5</accession>
<sequence length="90" mass="10092">MVFCVFLAGILAMVFFSFPETREHPLDEIGVIVDGEPAAPREASGNPRNRSEQTPLRVSRKHEPSALRLDSRRGRGMQRLCRPDFPANEG</sequence>
<feature type="chain" id="PRO_5016374618" description="Major facilitator superfamily (MFS) profile domain-containing protein" evidence="2">
    <location>
        <begin position="24"/>
        <end position="90"/>
    </location>
</feature>
<dbReference type="RefSeq" id="XP_025463829.1">
    <property type="nucleotide sequence ID" value="XM_025612510.1"/>
</dbReference>
<feature type="region of interest" description="Disordered" evidence="1">
    <location>
        <begin position="36"/>
        <end position="90"/>
    </location>
</feature>
<dbReference type="AlphaFoldDB" id="A0A317VQN5"/>
<name>A0A317VQN5_9EURO</name>
<gene>
    <name evidence="3" type="ORF">BO94DRAFT_538528</name>
</gene>
<keyword evidence="4" id="KW-1185">Reference proteome</keyword>
<feature type="signal peptide" evidence="2">
    <location>
        <begin position="1"/>
        <end position="23"/>
    </location>
</feature>
<comment type="caution">
    <text evidence="3">The sequence shown here is derived from an EMBL/GenBank/DDBJ whole genome shotgun (WGS) entry which is preliminary data.</text>
</comment>